<dbReference type="OrthoDB" id="5945460at2759"/>
<reference evidence="2 3" key="1">
    <citation type="journal article" date="2018" name="Sci. Rep.">
        <title>Comparative analysis of the Pocillopora damicornis genome highlights role of immune system in coral evolution.</title>
        <authorList>
            <person name="Cunning R."/>
            <person name="Bay R.A."/>
            <person name="Gillette P."/>
            <person name="Baker A.C."/>
            <person name="Traylor-Knowles N."/>
        </authorList>
    </citation>
    <scope>NUCLEOTIDE SEQUENCE [LARGE SCALE GENOMIC DNA]</scope>
    <source>
        <strain evidence="2">RSMAS</strain>
        <tissue evidence="2">Whole animal</tissue>
    </source>
</reference>
<organism evidence="2 3">
    <name type="scientific">Pocillopora damicornis</name>
    <name type="common">Cauliflower coral</name>
    <name type="synonym">Millepora damicornis</name>
    <dbReference type="NCBI Taxonomy" id="46731"/>
    <lineage>
        <taxon>Eukaryota</taxon>
        <taxon>Metazoa</taxon>
        <taxon>Cnidaria</taxon>
        <taxon>Anthozoa</taxon>
        <taxon>Hexacorallia</taxon>
        <taxon>Scleractinia</taxon>
        <taxon>Astrocoeniina</taxon>
        <taxon>Pocilloporidae</taxon>
        <taxon>Pocillopora</taxon>
    </lineage>
</organism>
<keyword evidence="1" id="KW-0812">Transmembrane</keyword>
<dbReference type="PANTHER" id="PTHR34714:SF3">
    <property type="match status" value="1"/>
</dbReference>
<gene>
    <name evidence="2" type="ORF">pdam_00011513</name>
</gene>
<name>A0A3M6UM42_POCDA</name>
<keyword evidence="1" id="KW-1133">Transmembrane helix</keyword>
<dbReference type="EMBL" id="RCHS01001212">
    <property type="protein sequence ID" value="RMX54726.1"/>
    <property type="molecule type" value="Genomic_DNA"/>
</dbReference>
<evidence type="ECO:0000313" key="2">
    <source>
        <dbReference type="EMBL" id="RMX54726.1"/>
    </source>
</evidence>
<feature type="transmembrane region" description="Helical" evidence="1">
    <location>
        <begin position="21"/>
        <end position="40"/>
    </location>
</feature>
<dbReference type="Proteomes" id="UP000275408">
    <property type="component" value="Unassembled WGS sequence"/>
</dbReference>
<evidence type="ECO:0000256" key="1">
    <source>
        <dbReference type="SAM" id="Phobius"/>
    </source>
</evidence>
<accession>A0A3M6UM42</accession>
<protein>
    <submittedName>
        <fullName evidence="2">Uncharacterized protein</fullName>
    </submittedName>
</protein>
<keyword evidence="3" id="KW-1185">Reference proteome</keyword>
<keyword evidence="1" id="KW-0472">Membrane</keyword>
<proteinExistence type="predicted"/>
<dbReference type="PANTHER" id="PTHR34714">
    <property type="entry name" value="EGF-LIKE DOMAIN-CONTAINING PROTEIN"/>
    <property type="match status" value="1"/>
</dbReference>
<dbReference type="AlphaFoldDB" id="A0A3M6UM42"/>
<comment type="caution">
    <text evidence="2">The sequence shown here is derived from an EMBL/GenBank/DDBJ whole genome shotgun (WGS) entry which is preliminary data.</text>
</comment>
<sequence>MKISYSPIHTSHMVGHRRQKYLLYIGLILIILVVLILYYFGANRELENLTVLGGIGSENLSAEISAIEPYDNSVKFDSQWLKKNCLQGFNVTDEVGNIGKLVDAWKNAPRRDCSQVLNWFEACIQFFTSCNQSVHRFNVHIHCLAHMINTMSNTFKVEKFHSLIIWRRHNPLEINEEELLDAMETAQKWFHRAHQYDEQYTIPHIYLDILPRASASQVHPHFHVALARDHYYARWAHFQVSAMKYSANHDGENYFSALNRIHSALGLSVQHGNASVIASVTPAAPYEIYLFSKTPCKDLFQLLYYSIAALRDDMELYAMSAGMGPLTDQSDLPAIIRLVYRGPAEARRADIDSLMLFGTVNVNVDPYTVIKSIKQSIAKRRPKPG</sequence>
<evidence type="ECO:0000313" key="3">
    <source>
        <dbReference type="Proteomes" id="UP000275408"/>
    </source>
</evidence>